<keyword evidence="5" id="KW-1185">Reference proteome</keyword>
<dbReference type="Proteomes" id="UP001642483">
    <property type="component" value="Unassembled WGS sequence"/>
</dbReference>
<feature type="transmembrane region" description="Helical" evidence="3">
    <location>
        <begin position="406"/>
        <end position="425"/>
    </location>
</feature>
<dbReference type="EMBL" id="CAWYQH010000174">
    <property type="protein sequence ID" value="CAK8698014.1"/>
    <property type="molecule type" value="Genomic_DNA"/>
</dbReference>
<keyword evidence="3" id="KW-0812">Transmembrane</keyword>
<evidence type="ECO:0000256" key="1">
    <source>
        <dbReference type="SAM" id="Coils"/>
    </source>
</evidence>
<dbReference type="SUPFAM" id="SSF57997">
    <property type="entry name" value="Tropomyosin"/>
    <property type="match status" value="1"/>
</dbReference>
<evidence type="ECO:0000256" key="3">
    <source>
        <dbReference type="SAM" id="Phobius"/>
    </source>
</evidence>
<protein>
    <recommendedName>
        <fullName evidence="6">Coiled-coil domain-containing protein 62</fullName>
    </recommendedName>
</protein>
<keyword evidence="1" id="KW-0175">Coiled coil</keyword>
<feature type="coiled-coil region" evidence="1">
    <location>
        <begin position="76"/>
        <end position="110"/>
    </location>
</feature>
<organism evidence="4 5">
    <name type="scientific">Clavelina lepadiformis</name>
    <name type="common">Light-bulb sea squirt</name>
    <name type="synonym">Ascidia lepadiformis</name>
    <dbReference type="NCBI Taxonomy" id="159417"/>
    <lineage>
        <taxon>Eukaryota</taxon>
        <taxon>Metazoa</taxon>
        <taxon>Chordata</taxon>
        <taxon>Tunicata</taxon>
        <taxon>Ascidiacea</taxon>
        <taxon>Aplousobranchia</taxon>
        <taxon>Clavelinidae</taxon>
        <taxon>Clavelina</taxon>
    </lineage>
</organism>
<dbReference type="Gene3D" id="1.20.5.170">
    <property type="match status" value="1"/>
</dbReference>
<evidence type="ECO:0000313" key="4">
    <source>
        <dbReference type="EMBL" id="CAK8698014.1"/>
    </source>
</evidence>
<keyword evidence="3" id="KW-1133">Transmembrane helix</keyword>
<feature type="coiled-coil region" evidence="1">
    <location>
        <begin position="188"/>
        <end position="341"/>
    </location>
</feature>
<proteinExistence type="predicted"/>
<evidence type="ECO:0000256" key="2">
    <source>
        <dbReference type="SAM" id="MobiDB-lite"/>
    </source>
</evidence>
<keyword evidence="3" id="KW-0472">Membrane</keyword>
<gene>
    <name evidence="4" type="ORF">CVLEPA_LOCUS31486</name>
</gene>
<evidence type="ECO:0000313" key="5">
    <source>
        <dbReference type="Proteomes" id="UP001642483"/>
    </source>
</evidence>
<name>A0ABP0H4R6_CLALP</name>
<accession>A0ABP0H4R6</accession>
<reference evidence="4 5" key="1">
    <citation type="submission" date="2024-02" db="EMBL/GenBank/DDBJ databases">
        <authorList>
            <person name="Daric V."/>
            <person name="Darras S."/>
        </authorList>
    </citation>
    <scope>NUCLEOTIDE SEQUENCE [LARGE SCALE GENOMIC DNA]</scope>
</reference>
<sequence>MMHPRFRSSPKPTANTSYDDERIPGHLDGSLSLSDMEAGTIAKQRHELQLLIGELKDRDRELNEMVAAHQKQLSAWERDRQRLVDLEQKNEKMECEIRKRNEQLRLLIQRLKVSECQHKNKDVAIEVAKTKLIETQKQISETTVKCQDLQSMNEVLNSSVTELSTKIGRLEAKEQEFITKLQLKDGDLVDAESHIGELKTKVHRLESELKQSKQDGATTRVGLEQQKAKYRQCRAELDKMSAEMATKTGEIITLRQELTKVRDEAQRVKRELYFAEEQLKRKEELIDLQKSKQDRADTELAQLRQLYERQQEELGIVQLNLETSQEMLAKQEERLNNLSNIDLEGFDCTSQTTNDLLEEVRRSTEEDTILSQVLNHTEGGSKSPQLHSHLLVSYSYIFGLPQDPSFFVYIIILEYFIGIEAYIYLVEHY</sequence>
<evidence type="ECO:0008006" key="6">
    <source>
        <dbReference type="Google" id="ProtNLM"/>
    </source>
</evidence>
<comment type="caution">
    <text evidence="4">The sequence shown here is derived from an EMBL/GenBank/DDBJ whole genome shotgun (WGS) entry which is preliminary data.</text>
</comment>
<feature type="region of interest" description="Disordered" evidence="2">
    <location>
        <begin position="1"/>
        <end position="29"/>
    </location>
</feature>